<protein>
    <submittedName>
        <fullName evidence="3">Bifunctional sulfate adenylyltransferase subunit 1/adenylylsulfate kinase protein</fullName>
        <ecNumber evidence="3">2.7.7.4</ecNumber>
    </submittedName>
</protein>
<dbReference type="Proteomes" id="UP000018849">
    <property type="component" value="Unassembled WGS sequence"/>
</dbReference>
<dbReference type="Pfam" id="PF01583">
    <property type="entry name" value="APS_kinase"/>
    <property type="match status" value="1"/>
</dbReference>
<evidence type="ECO:0000259" key="2">
    <source>
        <dbReference type="Pfam" id="PF01583"/>
    </source>
</evidence>
<keyword evidence="1 3" id="KW-0808">Transferase</keyword>
<feature type="domain" description="APS kinase" evidence="2">
    <location>
        <begin position="1"/>
        <end position="76"/>
    </location>
</feature>
<name>A0A656JYP1_PSESF</name>
<evidence type="ECO:0000313" key="3">
    <source>
        <dbReference type="EMBL" id="EPN60395.1"/>
    </source>
</evidence>
<accession>A0A656JYP1</accession>
<organism evidence="3 4">
    <name type="scientific">Pseudomonas syringae pv. actinidiae ICMP 19096</name>
    <dbReference type="NCBI Taxonomy" id="1194405"/>
    <lineage>
        <taxon>Bacteria</taxon>
        <taxon>Pseudomonadati</taxon>
        <taxon>Pseudomonadota</taxon>
        <taxon>Gammaproteobacteria</taxon>
        <taxon>Pseudomonadales</taxon>
        <taxon>Pseudomonadaceae</taxon>
        <taxon>Pseudomonas</taxon>
        <taxon>Pseudomonas syringae</taxon>
    </lineage>
</organism>
<dbReference type="InterPro" id="IPR027417">
    <property type="entry name" value="P-loop_NTPase"/>
</dbReference>
<proteinExistence type="predicted"/>
<evidence type="ECO:0000313" key="4">
    <source>
        <dbReference type="Proteomes" id="UP000018849"/>
    </source>
</evidence>
<dbReference type="SUPFAM" id="SSF52540">
    <property type="entry name" value="P-loop containing nucleoside triphosphate hydrolases"/>
    <property type="match status" value="1"/>
</dbReference>
<evidence type="ECO:0000256" key="1">
    <source>
        <dbReference type="ARBA" id="ARBA00022679"/>
    </source>
</evidence>
<dbReference type="Gene3D" id="3.40.50.300">
    <property type="entry name" value="P-loop containing nucleotide triphosphate hydrolases"/>
    <property type="match status" value="1"/>
</dbReference>
<sequence>NKGLPQDRAGRTENWSRAAHVARQFNEAGLLTLAAFVAPDAEGRERAKALIGKERLVTVYVQASPAVCRERDPQGL</sequence>
<keyword evidence="3" id="KW-0418">Kinase</keyword>
<feature type="non-terminal residue" evidence="3">
    <location>
        <position position="76"/>
    </location>
</feature>
<dbReference type="EMBL" id="AOKF01001350">
    <property type="protein sequence ID" value="EPN60395.1"/>
    <property type="molecule type" value="Genomic_DNA"/>
</dbReference>
<dbReference type="AlphaFoldDB" id="A0A656JYP1"/>
<comment type="caution">
    <text evidence="3">The sequence shown here is derived from an EMBL/GenBank/DDBJ whole genome shotgun (WGS) entry which is preliminary data.</text>
</comment>
<dbReference type="GO" id="GO:0016301">
    <property type="term" value="F:kinase activity"/>
    <property type="evidence" value="ECO:0007669"/>
    <property type="project" value="UniProtKB-KW"/>
</dbReference>
<dbReference type="InterPro" id="IPR059117">
    <property type="entry name" value="APS_kinase_dom"/>
</dbReference>
<reference evidence="3 4" key="1">
    <citation type="journal article" date="2013" name="PLoS Pathog.">
        <title>Genomic analysis of the Kiwifruit pathogen Pseudomonas syringae pv. actinidiae provides insight into the origins of an emergent plant disease.</title>
        <authorList>
            <person name="McCann H.C."/>
            <person name="Rikkerink E.H."/>
            <person name="Bertels F."/>
            <person name="Fiers M."/>
            <person name="Lu A."/>
            <person name="Rees-George J."/>
            <person name="Andersen M.T."/>
            <person name="Gleave A.P."/>
            <person name="Haubold B."/>
            <person name="Wohlers M.W."/>
            <person name="Guttman D.S."/>
            <person name="Wang P.W."/>
            <person name="Straub C."/>
            <person name="Vanneste J.L."/>
            <person name="Rainey P.B."/>
            <person name="Templeton M.D."/>
        </authorList>
    </citation>
    <scope>NUCLEOTIDE SEQUENCE [LARGE SCALE GENOMIC DNA]</scope>
    <source>
        <strain evidence="3 4">ICMP 19096</strain>
    </source>
</reference>
<keyword evidence="3" id="KW-0548">Nucleotidyltransferase</keyword>
<feature type="non-terminal residue" evidence="3">
    <location>
        <position position="1"/>
    </location>
</feature>
<gene>
    <name evidence="3" type="ORF">A245_15982</name>
</gene>
<dbReference type="EC" id="2.7.7.4" evidence="3"/>
<dbReference type="GO" id="GO:0004781">
    <property type="term" value="F:sulfate adenylyltransferase (ATP) activity"/>
    <property type="evidence" value="ECO:0007669"/>
    <property type="project" value="UniProtKB-EC"/>
</dbReference>